<evidence type="ECO:0000313" key="1">
    <source>
        <dbReference type="EMBL" id="NRT54915.1"/>
    </source>
</evidence>
<keyword evidence="2" id="KW-1185">Reference proteome</keyword>
<accession>A0ABX2FY12</accession>
<name>A0ABX2FY12_9BURK</name>
<protein>
    <submittedName>
        <fullName evidence="1">Anti-anti-sigma regulatory factor</fullName>
    </submittedName>
</protein>
<gene>
    <name evidence="1" type="ORF">HNQ01_000625</name>
</gene>
<dbReference type="Proteomes" id="UP001516061">
    <property type="component" value="Unassembled WGS sequence"/>
</dbReference>
<proteinExistence type="predicted"/>
<organism evidence="1 2">
    <name type="scientific">Sphaerotilus uruguayifluvii</name>
    <dbReference type="NCBI Taxonomy" id="2735897"/>
    <lineage>
        <taxon>Bacteria</taxon>
        <taxon>Pseudomonadati</taxon>
        <taxon>Pseudomonadota</taxon>
        <taxon>Betaproteobacteria</taxon>
        <taxon>Burkholderiales</taxon>
        <taxon>Sphaerotilaceae</taxon>
        <taxon>Sphaerotilus</taxon>
    </lineage>
</organism>
<dbReference type="RefSeq" id="WP_173803868.1">
    <property type="nucleotide sequence ID" value="NZ_JABSNM010000002.1"/>
</dbReference>
<sequence>MGIRYLKKSVTLQGRISAEEAEELQQWLKSQPRASVNVGRCEHMHAAVLQVLLALRPRVTGTPADPWLQAALAPRPQAAA</sequence>
<evidence type="ECO:0000313" key="2">
    <source>
        <dbReference type="Proteomes" id="UP001516061"/>
    </source>
</evidence>
<dbReference type="EMBL" id="JABSNM010000002">
    <property type="protein sequence ID" value="NRT54915.1"/>
    <property type="molecule type" value="Genomic_DNA"/>
</dbReference>
<reference evidence="1 2" key="1">
    <citation type="submission" date="2020-05" db="EMBL/GenBank/DDBJ databases">
        <title>Genomic Encyclopedia of Type Strains, Phase IV (KMG-V): Genome sequencing to study the core and pangenomes of soil and plant-associated prokaryotes.</title>
        <authorList>
            <person name="Whitman W."/>
        </authorList>
    </citation>
    <scope>NUCLEOTIDE SEQUENCE [LARGE SCALE GENOMIC DNA]</scope>
    <source>
        <strain evidence="1 2">C29</strain>
    </source>
</reference>
<comment type="caution">
    <text evidence="1">The sequence shown here is derived from an EMBL/GenBank/DDBJ whole genome shotgun (WGS) entry which is preliminary data.</text>
</comment>